<dbReference type="InterPro" id="IPR036623">
    <property type="entry name" value="Hemimethylated_DNA-bd_sf"/>
</dbReference>
<gene>
    <name evidence="2" type="ORF">DAPPUDRAFT_312287</name>
</gene>
<dbReference type="EMBL" id="GL732528">
    <property type="protein sequence ID" value="EFX87426.1"/>
    <property type="molecule type" value="Genomic_DNA"/>
</dbReference>
<organism evidence="2 3">
    <name type="scientific">Daphnia pulex</name>
    <name type="common">Water flea</name>
    <dbReference type="NCBI Taxonomy" id="6669"/>
    <lineage>
        <taxon>Eukaryota</taxon>
        <taxon>Metazoa</taxon>
        <taxon>Ecdysozoa</taxon>
        <taxon>Arthropoda</taxon>
        <taxon>Crustacea</taxon>
        <taxon>Branchiopoda</taxon>
        <taxon>Diplostraca</taxon>
        <taxon>Cladocera</taxon>
        <taxon>Anomopoda</taxon>
        <taxon>Daphniidae</taxon>
        <taxon>Daphnia</taxon>
    </lineage>
</organism>
<dbReference type="InParanoid" id="E9G0C8"/>
<sequence>MSLLILSNEILLKHIFTFLEISDLYKLMHSCSRLSIVLRDANQLWKKKFQERWPNICLREQPGRVVNWLDRMNLRLRIIGVVKKEVRSISALCYPERAETYTPDTVIKTLTNGDYPYLEFIDDELTRLKFNPPEELADDLTFTYYARHLYTKVRMCLLEKKWLYFMRQPESKKSLFEGALLVSEWINMDFREIHSSSDSELMIDWIVDRVKFLLGETRNYSFQGADVQPTEREILTTISRVLFHKDEMKMLLIYVDDEVNERDRYVACGCFSPGTYSIDLVLVSDARIGHNNIFCVIYQEVAKRMGILCEPVFCYKDHRFYKRVVLRWKEYPEQEEGYTYIDMYRKGVLQRLDATRRLGPVYGYFDDEEYYDVDVNPPVVPVEEVFQEMLRLLLEEDNRFCDLKHGYTKPYSVYPTSSLFRLACAISPWSTDLVKKYATFCEKKQIQFGDAIRLCQERRISCSKLLKLLNEHRQKQAEKVVCNRSPSMKYAIGLVMIYNDDAKCYLRKRACVIISWDIKCKGYYSGMYGKPVANLDQPFYNILLDDRFSEYVPEEKLELHRNPESASVKNGNLGMHFSKFDGRIYVPNPMSKSRFPDDEAFARSLVGPM</sequence>
<dbReference type="HOGENOM" id="CLU_021098_1_0_1"/>
<dbReference type="Gene3D" id="2.30.30.390">
    <property type="entry name" value="Hemimethylated DNA-binding domain"/>
    <property type="match status" value="1"/>
</dbReference>
<reference evidence="2 3" key="1">
    <citation type="journal article" date="2011" name="Science">
        <title>The ecoresponsive genome of Daphnia pulex.</title>
        <authorList>
            <person name="Colbourne J.K."/>
            <person name="Pfrender M.E."/>
            <person name="Gilbert D."/>
            <person name="Thomas W.K."/>
            <person name="Tucker A."/>
            <person name="Oakley T.H."/>
            <person name="Tokishita S."/>
            <person name="Aerts A."/>
            <person name="Arnold G.J."/>
            <person name="Basu M.K."/>
            <person name="Bauer D.J."/>
            <person name="Caceres C.E."/>
            <person name="Carmel L."/>
            <person name="Casola C."/>
            <person name="Choi J.H."/>
            <person name="Detter J.C."/>
            <person name="Dong Q."/>
            <person name="Dusheyko S."/>
            <person name="Eads B.D."/>
            <person name="Frohlich T."/>
            <person name="Geiler-Samerotte K.A."/>
            <person name="Gerlach D."/>
            <person name="Hatcher P."/>
            <person name="Jogdeo S."/>
            <person name="Krijgsveld J."/>
            <person name="Kriventseva E.V."/>
            <person name="Kultz D."/>
            <person name="Laforsch C."/>
            <person name="Lindquist E."/>
            <person name="Lopez J."/>
            <person name="Manak J.R."/>
            <person name="Muller J."/>
            <person name="Pangilinan J."/>
            <person name="Patwardhan R.P."/>
            <person name="Pitluck S."/>
            <person name="Pritham E.J."/>
            <person name="Rechtsteiner A."/>
            <person name="Rho M."/>
            <person name="Rogozin I.B."/>
            <person name="Sakarya O."/>
            <person name="Salamov A."/>
            <person name="Schaack S."/>
            <person name="Shapiro H."/>
            <person name="Shiga Y."/>
            <person name="Skalitzky C."/>
            <person name="Smith Z."/>
            <person name="Souvorov A."/>
            <person name="Sung W."/>
            <person name="Tang Z."/>
            <person name="Tsuchiya D."/>
            <person name="Tu H."/>
            <person name="Vos H."/>
            <person name="Wang M."/>
            <person name="Wolf Y.I."/>
            <person name="Yamagata H."/>
            <person name="Yamada T."/>
            <person name="Ye Y."/>
            <person name="Shaw J.R."/>
            <person name="Andrews J."/>
            <person name="Crease T.J."/>
            <person name="Tang H."/>
            <person name="Lucas S.M."/>
            <person name="Robertson H.M."/>
            <person name="Bork P."/>
            <person name="Koonin E.V."/>
            <person name="Zdobnov E.M."/>
            <person name="Grigoriev I.V."/>
            <person name="Lynch M."/>
            <person name="Boore J.L."/>
        </authorList>
    </citation>
    <scope>NUCLEOTIDE SEQUENCE [LARGE SCALE GENOMIC DNA]</scope>
</reference>
<proteinExistence type="predicted"/>
<dbReference type="InterPro" id="IPR011722">
    <property type="entry name" value="Hemimethylated_DNA-bd_dom"/>
</dbReference>
<keyword evidence="3" id="KW-1185">Reference proteome</keyword>
<evidence type="ECO:0000313" key="2">
    <source>
        <dbReference type="EMBL" id="EFX87426.1"/>
    </source>
</evidence>
<dbReference type="Proteomes" id="UP000000305">
    <property type="component" value="Unassembled WGS sequence"/>
</dbReference>
<dbReference type="InterPro" id="IPR036047">
    <property type="entry name" value="F-box-like_dom_sf"/>
</dbReference>
<dbReference type="PANTHER" id="PTHR31350">
    <property type="entry name" value="SI:DKEY-261L7.2"/>
    <property type="match status" value="1"/>
</dbReference>
<accession>E9G0C8</accession>
<name>E9G0C8_DAPPU</name>
<dbReference type="KEGG" id="dpx:DAPPUDRAFT_312287"/>
<dbReference type="AlphaFoldDB" id="E9G0C8"/>
<feature type="domain" description="Hemimethylated DNA-binding" evidence="1">
    <location>
        <begin position="487"/>
        <end position="588"/>
    </location>
</feature>
<evidence type="ECO:0000313" key="3">
    <source>
        <dbReference type="Proteomes" id="UP000000305"/>
    </source>
</evidence>
<dbReference type="GO" id="GO:0003677">
    <property type="term" value="F:DNA binding"/>
    <property type="evidence" value="ECO:0007669"/>
    <property type="project" value="InterPro"/>
</dbReference>
<dbReference type="Pfam" id="PF08755">
    <property type="entry name" value="YccV-like"/>
    <property type="match status" value="1"/>
</dbReference>
<dbReference type="SMART" id="SM00992">
    <property type="entry name" value="YccV-like"/>
    <property type="match status" value="1"/>
</dbReference>
<dbReference type="PANTHER" id="PTHR31350:SF21">
    <property type="entry name" value="F-BOX ONLY PROTEIN 21"/>
    <property type="match status" value="1"/>
</dbReference>
<protein>
    <recommendedName>
        <fullName evidence="1">Hemimethylated DNA-binding domain-containing protein</fullName>
    </recommendedName>
</protein>
<dbReference type="OrthoDB" id="28868at2759"/>
<dbReference type="SUPFAM" id="SSF141255">
    <property type="entry name" value="YccV-like"/>
    <property type="match status" value="1"/>
</dbReference>
<dbReference type="SUPFAM" id="SSF81383">
    <property type="entry name" value="F-box domain"/>
    <property type="match status" value="1"/>
</dbReference>
<evidence type="ECO:0000259" key="1">
    <source>
        <dbReference type="SMART" id="SM00992"/>
    </source>
</evidence>
<dbReference type="eggNOG" id="ENOG502QS7Z">
    <property type="taxonomic scope" value="Eukaryota"/>
</dbReference>